<protein>
    <submittedName>
        <fullName evidence="1">Sugar dehydrogenase</fullName>
    </submittedName>
</protein>
<dbReference type="PANTHER" id="PTHR33546">
    <property type="entry name" value="LARGE, MULTIFUNCTIONAL SECRETED PROTEIN-RELATED"/>
    <property type="match status" value="1"/>
</dbReference>
<dbReference type="PANTHER" id="PTHR33546:SF1">
    <property type="entry name" value="LARGE, MULTIFUNCTIONAL SECRETED PROTEIN"/>
    <property type="match status" value="1"/>
</dbReference>
<dbReference type="InterPro" id="IPR011041">
    <property type="entry name" value="Quinoprot_gluc/sorb_DH_b-prop"/>
</dbReference>
<reference evidence="1 2" key="1">
    <citation type="submission" date="2018-07" db="EMBL/GenBank/DDBJ databases">
        <title>Genome sequence of extremly halophilic archaeon Halopelagius longus strain BC12-B1.</title>
        <authorList>
            <person name="Zhang X."/>
        </authorList>
    </citation>
    <scope>NUCLEOTIDE SEQUENCE [LARGE SCALE GENOMIC DNA]</scope>
    <source>
        <strain evidence="1 2">BC12-B1</strain>
    </source>
</reference>
<dbReference type="Proteomes" id="UP000255421">
    <property type="component" value="Unassembled WGS sequence"/>
</dbReference>
<name>A0A370IH94_9EURY</name>
<accession>A0A370IH94</accession>
<proteinExistence type="predicted"/>
<evidence type="ECO:0000313" key="1">
    <source>
        <dbReference type="EMBL" id="RDI69521.1"/>
    </source>
</evidence>
<organism evidence="1 2">
    <name type="scientific">Halopelagius longus</name>
    <dbReference type="NCBI Taxonomy" id="1236180"/>
    <lineage>
        <taxon>Archaea</taxon>
        <taxon>Methanobacteriati</taxon>
        <taxon>Methanobacteriota</taxon>
        <taxon>Stenosarchaea group</taxon>
        <taxon>Halobacteria</taxon>
        <taxon>Halobacteriales</taxon>
        <taxon>Haloferacaceae</taxon>
    </lineage>
</organism>
<dbReference type="AlphaFoldDB" id="A0A370IH94"/>
<evidence type="ECO:0000313" key="2">
    <source>
        <dbReference type="Proteomes" id="UP000255421"/>
    </source>
</evidence>
<comment type="caution">
    <text evidence="1">The sequence shown here is derived from an EMBL/GenBank/DDBJ whole genome shotgun (WGS) entry which is preliminary data.</text>
</comment>
<dbReference type="SUPFAM" id="SSF50952">
    <property type="entry name" value="Soluble quinoprotein glucose dehydrogenase"/>
    <property type="match status" value="1"/>
</dbReference>
<gene>
    <name evidence="1" type="ORF">DWB78_18865</name>
</gene>
<keyword evidence="2" id="KW-1185">Reference proteome</keyword>
<dbReference type="EMBL" id="QQST01000006">
    <property type="protein sequence ID" value="RDI69521.1"/>
    <property type="molecule type" value="Genomic_DNA"/>
</dbReference>
<sequence length="529" mass="58028">MGIKTKAREIFTNVVYSAVAGGTSVSTTMLSEQREAVRHRWASWRFQSSSRFPMIRLPDGYEIEKVADGLTYPTSIVWDDEGNAYVAEAGGAFLDEEDASARILRLEGGEATEVVNLDDEIYPAISGMTWHDGAFYITHREDDLSGAVSKVTPDGERTQILGGIVDAKSDHQLNDIRVGRDGRMYACSGIAGNSGFMDQVMIPFVQKAPDGHPTVAEDIVLRGVNIELPDFREGESGTVRTGAFVPFGTETEPGQVIEGRDKCGGSILAFDPENAEDTVEPHVWGLRNAVGIAWNRRGEMFVAENGYDNAPGRPIVDNYDATYRVREGSWYGWPDFTANMDPVTSPKYKPTSSAVAPPYIDGERQSPKLSFLIDHEASGLKQPDKSLVAGLHEVNSSPSKPDVAPRSWGEYADHLFVPEYGDLSWTTNPLRDKPAGCRIAVIDTKGDGKRVRPFIQNAKPGPASVQGRAGEGLERPYDVKFGPDGAMYIVDFGVQRINRNRIAQGHLPVEWDRETGMVWKVTPTGATNR</sequence>
<dbReference type="Gene3D" id="2.120.10.30">
    <property type="entry name" value="TolB, C-terminal domain"/>
    <property type="match status" value="1"/>
</dbReference>
<dbReference type="InterPro" id="IPR011042">
    <property type="entry name" value="6-blade_b-propeller_TolB-like"/>
</dbReference>